<gene>
    <name evidence="1" type="ordered locus">stu0914</name>
</gene>
<evidence type="ECO:0000313" key="2">
    <source>
        <dbReference type="Proteomes" id="UP000001170"/>
    </source>
</evidence>
<dbReference type="HOGENOM" id="CLU_3297463_0_0_9"/>
<dbReference type="Proteomes" id="UP000001170">
    <property type="component" value="Chromosome"/>
</dbReference>
<proteinExistence type="predicted"/>
<sequence length="40" mass="4461">MDNTKDLSNPETASNKAPSKLTFIYYDEDEFAAFLDSSSP</sequence>
<name>Q5M4L9_STRT2</name>
<dbReference type="AlphaFoldDB" id="Q5M4L9"/>
<organism evidence="1 2">
    <name type="scientific">Streptococcus thermophilus (strain ATCC BAA-250 / LMG 18311)</name>
    <dbReference type="NCBI Taxonomy" id="264199"/>
    <lineage>
        <taxon>Bacteria</taxon>
        <taxon>Bacillati</taxon>
        <taxon>Bacillota</taxon>
        <taxon>Bacilli</taxon>
        <taxon>Lactobacillales</taxon>
        <taxon>Streptococcaceae</taxon>
        <taxon>Streptococcus</taxon>
    </lineage>
</organism>
<reference evidence="1 2" key="1">
    <citation type="journal article" date="2004" name="Nat. Biotechnol.">
        <title>Complete sequence and comparative genome analysis of the dairy bacterium Streptococcus thermophilus.</title>
        <authorList>
            <person name="Bolotin A."/>
            <person name="Quinquis B."/>
            <person name="Renault P."/>
            <person name="Sorokin A."/>
            <person name="Ehrlich S.D."/>
            <person name="Kulakauskas S."/>
            <person name="Lapidus A."/>
            <person name="Goltsman E."/>
            <person name="Mazur M."/>
            <person name="Pusch G.D."/>
            <person name="Fonstein M."/>
            <person name="Overbeek R."/>
            <person name="Kyprides N."/>
            <person name="Purnelle B."/>
            <person name="Prozzi D."/>
            <person name="Ngui K."/>
            <person name="Masuy D."/>
            <person name="Hancy F."/>
            <person name="Burteau S."/>
            <person name="Boutry M."/>
            <person name="Delcour J."/>
            <person name="Goffeau A."/>
            <person name="Hols P."/>
        </authorList>
    </citation>
    <scope>NUCLEOTIDE SEQUENCE [LARGE SCALE GENOMIC DNA]</scope>
    <source>
        <strain evidence="2">ATCC BAA-250 / LMG 18311</strain>
    </source>
</reference>
<keyword evidence="2" id="KW-1185">Reference proteome</keyword>
<dbReference type="STRING" id="264199.stu0914"/>
<protein>
    <submittedName>
        <fullName evidence="1">Uncharacterized protein</fullName>
    </submittedName>
</protein>
<dbReference type="EMBL" id="CP000023">
    <property type="protein sequence ID" value="AAV60580.1"/>
    <property type="molecule type" value="Genomic_DNA"/>
</dbReference>
<accession>Q5M4L9</accession>
<dbReference type="KEGG" id="stl:stu0914"/>
<evidence type="ECO:0000313" key="1">
    <source>
        <dbReference type="EMBL" id="AAV60580.1"/>
    </source>
</evidence>